<feature type="region of interest" description="Disordered" evidence="1">
    <location>
        <begin position="284"/>
        <end position="420"/>
    </location>
</feature>
<dbReference type="PANTHER" id="PTHR40761:SF1">
    <property type="entry name" value="CONSERVED INTEGRAL MEMBRANE ALANINE VALINE AND LEUCINE RICH PROTEIN-RELATED"/>
    <property type="match status" value="1"/>
</dbReference>
<feature type="transmembrane region" description="Helical" evidence="2">
    <location>
        <begin position="74"/>
        <end position="94"/>
    </location>
</feature>
<accession>A0A543IBT4</accession>
<feature type="compositionally biased region" description="Gly residues" evidence="1">
    <location>
        <begin position="308"/>
        <end position="337"/>
    </location>
</feature>
<keyword evidence="2" id="KW-0812">Transmembrane</keyword>
<evidence type="ECO:0000313" key="4">
    <source>
        <dbReference type="Proteomes" id="UP000316706"/>
    </source>
</evidence>
<proteinExistence type="predicted"/>
<dbReference type="Gene3D" id="1.10.3730.20">
    <property type="match status" value="1"/>
</dbReference>
<feature type="transmembrane region" description="Helical" evidence="2">
    <location>
        <begin position="103"/>
        <end position="121"/>
    </location>
</feature>
<dbReference type="AlphaFoldDB" id="A0A543IBT4"/>
<evidence type="ECO:0000313" key="3">
    <source>
        <dbReference type="EMBL" id="TQM68027.1"/>
    </source>
</evidence>
<protein>
    <submittedName>
        <fullName evidence="3">Small Multidrug Resistance (SMR) protein</fullName>
    </submittedName>
</protein>
<sequence>MNGTAAAFSATGLYYLGFAVFKLAADRMAPLRGNRILHMAWTIVSNWIFLIALGFVLGGLGLQILALGRLPLSTAVPIFMSGIVPLLLIALVFFGERLTPREWLSLVLIGAAILLLTASLGGDEPIGSASAPLWKVAVVVAPAVLVPVVILVLEDHRPDGRHARPITGIAYGLGSGFPVGTAELAIKGWSDHADATSLRIVATPWPYLTVVAAAVGFGIMVVAFQRCRVSIVATVMTVAAKTYLLAMGTFMYGETWPQDGPHSAMRLGALTLGVIAVLQFPKHRPVQEAPNDSSEEGSTAERDPFGGSVPGGAVAGAPHLGGLGGPAHDGPGAGGLAQTGQWQTGQWQTGQWHGGAGERDGGPMPAPPAVPRQRSAHAQDELGRGPHDPQAPGPRPPRRPVRPQSPTETGSDGRWRGAGD</sequence>
<feature type="compositionally biased region" description="Basic and acidic residues" evidence="1">
    <location>
        <begin position="377"/>
        <end position="387"/>
    </location>
</feature>
<dbReference type="SUPFAM" id="SSF103481">
    <property type="entry name" value="Multidrug resistance efflux transporter EmrE"/>
    <property type="match status" value="1"/>
</dbReference>
<dbReference type="EMBL" id="VFPO01000001">
    <property type="protein sequence ID" value="TQM68027.1"/>
    <property type="molecule type" value="Genomic_DNA"/>
</dbReference>
<feature type="transmembrane region" description="Helical" evidence="2">
    <location>
        <begin position="46"/>
        <end position="68"/>
    </location>
</feature>
<feature type="transmembrane region" description="Helical" evidence="2">
    <location>
        <begin position="205"/>
        <end position="224"/>
    </location>
</feature>
<keyword evidence="4" id="KW-1185">Reference proteome</keyword>
<feature type="transmembrane region" description="Helical" evidence="2">
    <location>
        <begin position="231"/>
        <end position="252"/>
    </location>
</feature>
<feature type="transmembrane region" description="Helical" evidence="2">
    <location>
        <begin position="6"/>
        <end position="25"/>
    </location>
</feature>
<feature type="compositionally biased region" description="Low complexity" evidence="1">
    <location>
        <begin position="338"/>
        <end position="351"/>
    </location>
</feature>
<dbReference type="PANTHER" id="PTHR40761">
    <property type="entry name" value="CONSERVED INTEGRAL MEMBRANE ALANINE VALINE AND LEUCINE RICH PROTEIN-RELATED"/>
    <property type="match status" value="1"/>
</dbReference>
<keyword evidence="2" id="KW-0472">Membrane</keyword>
<gene>
    <name evidence="3" type="ORF">FHX41_1654</name>
</gene>
<dbReference type="Proteomes" id="UP000316706">
    <property type="component" value="Unassembled WGS sequence"/>
</dbReference>
<evidence type="ECO:0000256" key="1">
    <source>
        <dbReference type="SAM" id="MobiDB-lite"/>
    </source>
</evidence>
<dbReference type="OrthoDB" id="3469424at2"/>
<feature type="compositionally biased region" description="Basic and acidic residues" evidence="1">
    <location>
        <begin position="411"/>
        <end position="420"/>
    </location>
</feature>
<reference evidence="3 4" key="1">
    <citation type="submission" date="2019-06" db="EMBL/GenBank/DDBJ databases">
        <title>Sequencing the genomes of 1000 actinobacteria strains.</title>
        <authorList>
            <person name="Klenk H.-P."/>
        </authorList>
    </citation>
    <scope>NUCLEOTIDE SEQUENCE [LARGE SCALE GENOMIC DNA]</scope>
    <source>
        <strain evidence="3 4">DSM 45043</strain>
    </source>
</reference>
<feature type="transmembrane region" description="Helical" evidence="2">
    <location>
        <begin position="165"/>
        <end position="185"/>
    </location>
</feature>
<dbReference type="RefSeq" id="WP_141967216.1">
    <property type="nucleotide sequence ID" value="NZ_VFPO01000001.1"/>
</dbReference>
<feature type="transmembrane region" description="Helical" evidence="2">
    <location>
        <begin position="133"/>
        <end position="153"/>
    </location>
</feature>
<comment type="caution">
    <text evidence="3">The sequence shown here is derived from an EMBL/GenBank/DDBJ whole genome shotgun (WGS) entry which is preliminary data.</text>
</comment>
<organism evidence="3 4">
    <name type="scientific">Actinomadura hallensis</name>
    <dbReference type="NCBI Taxonomy" id="337895"/>
    <lineage>
        <taxon>Bacteria</taxon>
        <taxon>Bacillati</taxon>
        <taxon>Actinomycetota</taxon>
        <taxon>Actinomycetes</taxon>
        <taxon>Streptosporangiales</taxon>
        <taxon>Thermomonosporaceae</taxon>
        <taxon>Actinomadura</taxon>
    </lineage>
</organism>
<keyword evidence="2" id="KW-1133">Transmembrane helix</keyword>
<dbReference type="InterPro" id="IPR037185">
    <property type="entry name" value="EmrE-like"/>
</dbReference>
<name>A0A543IBT4_9ACTN</name>
<evidence type="ECO:0000256" key="2">
    <source>
        <dbReference type="SAM" id="Phobius"/>
    </source>
</evidence>